<accession>A0A1Y1WS14</accession>
<reference evidence="1 2" key="1">
    <citation type="submission" date="2016-08" db="EMBL/GenBank/DDBJ databases">
        <title>A Parts List for Fungal Cellulosomes Revealed by Comparative Genomics.</title>
        <authorList>
            <consortium name="DOE Joint Genome Institute"/>
            <person name="Haitjema C.H."/>
            <person name="Gilmore S.P."/>
            <person name="Henske J.K."/>
            <person name="Solomon K.V."/>
            <person name="De Groot R."/>
            <person name="Kuo A."/>
            <person name="Mondo S.J."/>
            <person name="Salamov A.A."/>
            <person name="Labutti K."/>
            <person name="Zhao Z."/>
            <person name="Chiniquy J."/>
            <person name="Barry K."/>
            <person name="Brewer H.M."/>
            <person name="Purvine S.O."/>
            <person name="Wright A.T."/>
            <person name="Boxma B."/>
            <person name="Van Alen T."/>
            <person name="Hackstein J.H."/>
            <person name="Baker S.E."/>
            <person name="Grigoriev I.V."/>
            <person name="O'Malley M.A."/>
        </authorList>
    </citation>
    <scope>NUCLEOTIDE SEQUENCE [LARGE SCALE GENOMIC DNA]</scope>
    <source>
        <strain evidence="1 2">S4</strain>
    </source>
</reference>
<gene>
    <name evidence="1" type="ORF">BCR32DRAFT_329446</name>
</gene>
<protein>
    <submittedName>
        <fullName evidence="1">Uncharacterized protein</fullName>
    </submittedName>
</protein>
<dbReference type="STRING" id="1754192.A0A1Y1WS14"/>
<comment type="caution">
    <text evidence="1">The sequence shown here is derived from an EMBL/GenBank/DDBJ whole genome shotgun (WGS) entry which is preliminary data.</text>
</comment>
<dbReference type="AlphaFoldDB" id="A0A1Y1WS14"/>
<dbReference type="EMBL" id="MCFG01000310">
    <property type="protein sequence ID" value="ORX76252.1"/>
    <property type="molecule type" value="Genomic_DNA"/>
</dbReference>
<dbReference type="Proteomes" id="UP000193944">
    <property type="component" value="Unassembled WGS sequence"/>
</dbReference>
<evidence type="ECO:0000313" key="1">
    <source>
        <dbReference type="EMBL" id="ORX76252.1"/>
    </source>
</evidence>
<keyword evidence="2" id="KW-1185">Reference proteome</keyword>
<evidence type="ECO:0000313" key="2">
    <source>
        <dbReference type="Proteomes" id="UP000193944"/>
    </source>
</evidence>
<reference evidence="1 2" key="2">
    <citation type="submission" date="2016-08" db="EMBL/GenBank/DDBJ databases">
        <title>Pervasive Adenine N6-methylation of Active Genes in Fungi.</title>
        <authorList>
            <consortium name="DOE Joint Genome Institute"/>
            <person name="Mondo S.J."/>
            <person name="Dannebaum R.O."/>
            <person name="Kuo R.C."/>
            <person name="Labutti K."/>
            <person name="Haridas S."/>
            <person name="Kuo A."/>
            <person name="Salamov A."/>
            <person name="Ahrendt S.R."/>
            <person name="Lipzen A."/>
            <person name="Sullivan W."/>
            <person name="Andreopoulos W.B."/>
            <person name="Clum A."/>
            <person name="Lindquist E."/>
            <person name="Daum C."/>
            <person name="Ramamoorthy G.K."/>
            <person name="Gryganskyi A."/>
            <person name="Culley D."/>
            <person name="Magnuson J.K."/>
            <person name="James T.Y."/>
            <person name="O'Malley M.A."/>
            <person name="Stajich J.E."/>
            <person name="Spatafora J.W."/>
            <person name="Visel A."/>
            <person name="Grigoriev I.V."/>
        </authorList>
    </citation>
    <scope>NUCLEOTIDE SEQUENCE [LARGE SCALE GENOMIC DNA]</scope>
    <source>
        <strain evidence="1 2">S4</strain>
    </source>
</reference>
<name>A0A1Y1WS14_9FUNG</name>
<organism evidence="1 2">
    <name type="scientific">Anaeromyces robustus</name>
    <dbReference type="NCBI Taxonomy" id="1754192"/>
    <lineage>
        <taxon>Eukaryota</taxon>
        <taxon>Fungi</taxon>
        <taxon>Fungi incertae sedis</taxon>
        <taxon>Chytridiomycota</taxon>
        <taxon>Chytridiomycota incertae sedis</taxon>
        <taxon>Neocallimastigomycetes</taxon>
        <taxon>Neocallimastigales</taxon>
        <taxon>Neocallimastigaceae</taxon>
        <taxon>Anaeromyces</taxon>
    </lineage>
</organism>
<sequence>MQSVIKVNKQTIDDLTKQIIKLEEKIKYKDEIIQSKDDEIDELQRDETLRMQELENAISNCLKSKRKYQKKITIVKSQS</sequence>
<proteinExistence type="predicted"/>